<feature type="compositionally biased region" description="Pro residues" evidence="1">
    <location>
        <begin position="35"/>
        <end position="47"/>
    </location>
</feature>
<protein>
    <recommendedName>
        <fullName evidence="4">Lipoprotein</fullName>
    </recommendedName>
</protein>
<evidence type="ECO:0000256" key="1">
    <source>
        <dbReference type="SAM" id="MobiDB-lite"/>
    </source>
</evidence>
<dbReference type="EMBL" id="JABBJJ010000510">
    <property type="protein sequence ID" value="NMO22999.1"/>
    <property type="molecule type" value="Genomic_DNA"/>
</dbReference>
<reference evidence="2 3" key="1">
    <citation type="submission" date="2020-04" db="EMBL/GenBank/DDBJ databases">
        <title>Draft genome of Pyxidicoccus fallax type strain.</title>
        <authorList>
            <person name="Whitworth D.E."/>
        </authorList>
    </citation>
    <scope>NUCLEOTIDE SEQUENCE [LARGE SCALE GENOMIC DNA]</scope>
    <source>
        <strain evidence="2 3">DSM 14698</strain>
    </source>
</reference>
<comment type="caution">
    <text evidence="2">The sequence shown here is derived from an EMBL/GenBank/DDBJ whole genome shotgun (WGS) entry which is preliminary data.</text>
</comment>
<feature type="region of interest" description="Disordered" evidence="1">
    <location>
        <begin position="30"/>
        <end position="91"/>
    </location>
</feature>
<name>A0A848LZD3_9BACT</name>
<organism evidence="2 3">
    <name type="scientific">Pyxidicoccus fallax</name>
    <dbReference type="NCBI Taxonomy" id="394095"/>
    <lineage>
        <taxon>Bacteria</taxon>
        <taxon>Pseudomonadati</taxon>
        <taxon>Myxococcota</taxon>
        <taxon>Myxococcia</taxon>
        <taxon>Myxococcales</taxon>
        <taxon>Cystobacterineae</taxon>
        <taxon>Myxococcaceae</taxon>
        <taxon>Pyxidicoccus</taxon>
    </lineage>
</organism>
<accession>A0A848LZD3</accession>
<dbReference type="AlphaFoldDB" id="A0A848LZD3"/>
<evidence type="ECO:0008006" key="4">
    <source>
        <dbReference type="Google" id="ProtNLM"/>
    </source>
</evidence>
<evidence type="ECO:0000313" key="2">
    <source>
        <dbReference type="EMBL" id="NMO22999.1"/>
    </source>
</evidence>
<dbReference type="Proteomes" id="UP000518300">
    <property type="component" value="Unassembled WGS sequence"/>
</dbReference>
<keyword evidence="3" id="KW-1185">Reference proteome</keyword>
<sequence>MDGDPLLAMRRFLSSVCVASSLVLALGACGIKGAPRPPSPPPAPPTETQPTPQQDTERGPIEPSGPTIAPGPSLDGGTIVPGSQENPTPSP</sequence>
<evidence type="ECO:0000313" key="3">
    <source>
        <dbReference type="Proteomes" id="UP000518300"/>
    </source>
</evidence>
<feature type="compositionally biased region" description="Polar residues" evidence="1">
    <location>
        <begin position="81"/>
        <end position="91"/>
    </location>
</feature>
<proteinExistence type="predicted"/>
<gene>
    <name evidence="2" type="ORF">HG543_50300</name>
</gene>